<dbReference type="STRING" id="180498.A0A067KDR2"/>
<dbReference type="AlphaFoldDB" id="A0A067KDR2"/>
<accession>A0A067KDR2</accession>
<dbReference type="Proteomes" id="UP000027138">
    <property type="component" value="Unassembled WGS sequence"/>
</dbReference>
<keyword evidence="4" id="KW-0812">Transmembrane</keyword>
<proteinExistence type="inferred from homology"/>
<dbReference type="InterPro" id="IPR040911">
    <property type="entry name" value="Exostosin_GT47"/>
</dbReference>
<organism evidence="8 9">
    <name type="scientific">Jatropha curcas</name>
    <name type="common">Barbados nut</name>
    <dbReference type="NCBI Taxonomy" id="180498"/>
    <lineage>
        <taxon>Eukaryota</taxon>
        <taxon>Viridiplantae</taxon>
        <taxon>Streptophyta</taxon>
        <taxon>Embryophyta</taxon>
        <taxon>Tracheophyta</taxon>
        <taxon>Spermatophyta</taxon>
        <taxon>Magnoliopsida</taxon>
        <taxon>eudicotyledons</taxon>
        <taxon>Gunneridae</taxon>
        <taxon>Pentapetalae</taxon>
        <taxon>rosids</taxon>
        <taxon>fabids</taxon>
        <taxon>Malpighiales</taxon>
        <taxon>Euphorbiaceae</taxon>
        <taxon>Crotonoideae</taxon>
        <taxon>Jatropheae</taxon>
        <taxon>Jatropha</taxon>
    </lineage>
</organism>
<keyword evidence="9" id="KW-1185">Reference proteome</keyword>
<keyword evidence="4" id="KW-0735">Signal-anchor</keyword>
<dbReference type="PANTHER" id="PTHR11062:SF378">
    <property type="entry name" value="EXOSTOSIN GT47 DOMAIN-CONTAINING PROTEIN"/>
    <property type="match status" value="1"/>
</dbReference>
<name>A0A067KDR2_JATCU</name>
<dbReference type="PANTHER" id="PTHR11062">
    <property type="entry name" value="EXOSTOSIN HEPARAN SULFATE GLYCOSYLTRANSFERASE -RELATED"/>
    <property type="match status" value="1"/>
</dbReference>
<keyword evidence="5" id="KW-0333">Golgi apparatus</keyword>
<feature type="signal peptide" evidence="6">
    <location>
        <begin position="1"/>
        <end position="28"/>
    </location>
</feature>
<evidence type="ECO:0000313" key="8">
    <source>
        <dbReference type="EMBL" id="KDP29999.1"/>
    </source>
</evidence>
<keyword evidence="3" id="KW-0328">Glycosyltransferase</keyword>
<dbReference type="OrthoDB" id="1924787at2759"/>
<evidence type="ECO:0000256" key="2">
    <source>
        <dbReference type="ARBA" id="ARBA00010271"/>
    </source>
</evidence>
<dbReference type="Pfam" id="PF03016">
    <property type="entry name" value="Exostosin_GT47"/>
    <property type="match status" value="1"/>
</dbReference>
<dbReference type="InterPro" id="IPR004263">
    <property type="entry name" value="Exostosin"/>
</dbReference>
<evidence type="ECO:0000259" key="7">
    <source>
        <dbReference type="Pfam" id="PF03016"/>
    </source>
</evidence>
<comment type="subcellular location">
    <subcellularLocation>
        <location evidence="1">Golgi apparatus membrane</location>
        <topology evidence="1">Single-pass type II membrane protein</topology>
    </subcellularLocation>
</comment>
<evidence type="ECO:0000256" key="3">
    <source>
        <dbReference type="ARBA" id="ARBA00022676"/>
    </source>
</evidence>
<evidence type="ECO:0000313" key="9">
    <source>
        <dbReference type="Proteomes" id="UP000027138"/>
    </source>
</evidence>
<evidence type="ECO:0000256" key="4">
    <source>
        <dbReference type="ARBA" id="ARBA00022968"/>
    </source>
</evidence>
<keyword evidence="6" id="KW-0732">Signal</keyword>
<keyword evidence="3" id="KW-0808">Transferase</keyword>
<gene>
    <name evidence="8" type="ORF">JCGZ_18766</name>
</gene>
<dbReference type="GO" id="GO:0000139">
    <property type="term" value="C:Golgi membrane"/>
    <property type="evidence" value="ECO:0007669"/>
    <property type="project" value="UniProtKB-SubCell"/>
</dbReference>
<evidence type="ECO:0000256" key="6">
    <source>
        <dbReference type="SAM" id="SignalP"/>
    </source>
</evidence>
<evidence type="ECO:0000256" key="5">
    <source>
        <dbReference type="ARBA" id="ARBA00023034"/>
    </source>
</evidence>
<comment type="similarity">
    <text evidence="2">Belongs to the glycosyltransferase 47 family.</text>
</comment>
<evidence type="ECO:0000256" key="1">
    <source>
        <dbReference type="ARBA" id="ARBA00004323"/>
    </source>
</evidence>
<dbReference type="GO" id="GO:0016757">
    <property type="term" value="F:glycosyltransferase activity"/>
    <property type="evidence" value="ECO:0007669"/>
    <property type="project" value="UniProtKB-KW"/>
</dbReference>
<reference evidence="8 9" key="1">
    <citation type="journal article" date="2014" name="PLoS ONE">
        <title>Global Analysis of Gene Expression Profiles in Physic Nut (Jatropha curcas L.) Seedlings Exposed to Salt Stress.</title>
        <authorList>
            <person name="Zhang L."/>
            <person name="Zhang C."/>
            <person name="Wu P."/>
            <person name="Chen Y."/>
            <person name="Li M."/>
            <person name="Jiang H."/>
            <person name="Wu G."/>
        </authorList>
    </citation>
    <scope>NUCLEOTIDE SEQUENCE [LARGE SCALE GENOMIC DNA]</scope>
    <source>
        <strain evidence="9">cv. GZQX0401</strain>
        <tissue evidence="8">Young leaves</tissue>
    </source>
</reference>
<protein>
    <recommendedName>
        <fullName evidence="7">Exostosin GT47 domain-containing protein</fullName>
    </recommendedName>
</protein>
<feature type="chain" id="PRO_5001639474" description="Exostosin GT47 domain-containing protein" evidence="6">
    <location>
        <begin position="29"/>
        <end position="370"/>
    </location>
</feature>
<feature type="domain" description="Exostosin GT47" evidence="7">
    <location>
        <begin position="66"/>
        <end position="347"/>
    </location>
</feature>
<sequence>MRNPFHQPSLQLYAFFILCIITLSSIRASHSLCLGDICRWPRVPSEIYGEVFHSPRAFEKDYNYMKRNLKIFVYPIDGYCHDPIRHFGFEHAKFEPMHYTERTFFNNLVDSQFFTANPDQAHLFFIPINCLQGANMRDTIQDFVQSLILKYPYWNRTSGADHFFVACHDTHVKATEAIPLLKNSIRVVCSPSSDAEYIPGKDVSLQHIQPFLSPSGGKGVENRTFLGFWVGTVDSILRRGLVSLWNADNVLHIQNNHMGKNGSKQIIYGFGHEKFYWSKFCICPRAFGPYASQLVATRIALSIHYGCVPVILDENFAPPFSDILNWQKFSVMLEKRNVHNLKEILQRIPDDEYEALQKNTVEVNKPEMTA</sequence>
<dbReference type="EMBL" id="KK914719">
    <property type="protein sequence ID" value="KDP29999.1"/>
    <property type="molecule type" value="Genomic_DNA"/>
</dbReference>